<protein>
    <submittedName>
        <fullName evidence="2">Uncharacterized protein</fullName>
    </submittedName>
</protein>
<evidence type="ECO:0000313" key="2">
    <source>
        <dbReference type="EMBL" id="KAL3081725.1"/>
    </source>
</evidence>
<keyword evidence="3" id="KW-1185">Reference proteome</keyword>
<gene>
    <name evidence="2" type="ORF">niasHT_036825</name>
</gene>
<proteinExistence type="predicted"/>
<accession>A0ABD2IV83</accession>
<dbReference type="AlphaFoldDB" id="A0ABD2IV83"/>
<evidence type="ECO:0000256" key="1">
    <source>
        <dbReference type="SAM" id="MobiDB-lite"/>
    </source>
</evidence>
<reference evidence="2 3" key="1">
    <citation type="submission" date="2024-10" db="EMBL/GenBank/DDBJ databases">
        <authorList>
            <person name="Kim D."/>
        </authorList>
    </citation>
    <scope>NUCLEOTIDE SEQUENCE [LARGE SCALE GENOMIC DNA]</scope>
    <source>
        <strain evidence="2">BH-2024</strain>
    </source>
</reference>
<sequence>MKLLKPDLLFKKFFCLESWEAIYYYYYGTEDSSREFDASADEEDELYEEEDEPMSGQTYDYGIGIGQEYGTHSQQNLRRFD</sequence>
<dbReference type="Proteomes" id="UP001620626">
    <property type="component" value="Unassembled WGS sequence"/>
</dbReference>
<evidence type="ECO:0000313" key="3">
    <source>
        <dbReference type="Proteomes" id="UP001620626"/>
    </source>
</evidence>
<name>A0ABD2IV83_9BILA</name>
<feature type="region of interest" description="Disordered" evidence="1">
    <location>
        <begin position="36"/>
        <end position="58"/>
    </location>
</feature>
<organism evidence="2 3">
    <name type="scientific">Heterodera trifolii</name>
    <dbReference type="NCBI Taxonomy" id="157864"/>
    <lineage>
        <taxon>Eukaryota</taxon>
        <taxon>Metazoa</taxon>
        <taxon>Ecdysozoa</taxon>
        <taxon>Nematoda</taxon>
        <taxon>Chromadorea</taxon>
        <taxon>Rhabditida</taxon>
        <taxon>Tylenchina</taxon>
        <taxon>Tylenchomorpha</taxon>
        <taxon>Tylenchoidea</taxon>
        <taxon>Heteroderidae</taxon>
        <taxon>Heteroderinae</taxon>
        <taxon>Heterodera</taxon>
    </lineage>
</organism>
<feature type="compositionally biased region" description="Acidic residues" evidence="1">
    <location>
        <begin position="38"/>
        <end position="53"/>
    </location>
</feature>
<dbReference type="EMBL" id="JBICBT010001129">
    <property type="protein sequence ID" value="KAL3081725.1"/>
    <property type="molecule type" value="Genomic_DNA"/>
</dbReference>
<comment type="caution">
    <text evidence="2">The sequence shown here is derived from an EMBL/GenBank/DDBJ whole genome shotgun (WGS) entry which is preliminary data.</text>
</comment>